<dbReference type="PANTHER" id="PTHR31818:SF1">
    <property type="entry name" value="O-FUCOSYLTRANSFERASE 16"/>
    <property type="match status" value="1"/>
</dbReference>
<dbReference type="GO" id="GO:0016757">
    <property type="term" value="F:glycosyltransferase activity"/>
    <property type="evidence" value="ECO:0007669"/>
    <property type="project" value="UniProtKB-KW"/>
</dbReference>
<keyword evidence="2" id="KW-0328">Glycosyltransferase</keyword>
<dbReference type="PANTHER" id="PTHR31818">
    <property type="entry name" value="O-FUCOSYLTRANSFERASE 16"/>
    <property type="match status" value="1"/>
</dbReference>
<dbReference type="GO" id="GO:0006004">
    <property type="term" value="P:fucose metabolic process"/>
    <property type="evidence" value="ECO:0007669"/>
    <property type="project" value="UniProtKB-KW"/>
</dbReference>
<dbReference type="Pfam" id="PF10250">
    <property type="entry name" value="O-FucT"/>
    <property type="match status" value="1"/>
</dbReference>
<name>A0A7J8ZGN8_9ROSI</name>
<dbReference type="Proteomes" id="UP000593574">
    <property type="component" value="Unassembled WGS sequence"/>
</dbReference>
<comment type="similarity">
    <text evidence="1">Belongs to the glycosyltransferase GT106 family.</text>
</comment>
<keyword evidence="5" id="KW-0119">Carbohydrate metabolism</keyword>
<sequence length="89" mass="10584">MNATLVVPKLDQKSFWKDASDFTDIFDVDWFISFLSKDVKIIKQLPKRGGRTWTPYTMRVPRKCSERCYLNRVLPVLLKRHVSSLLKYF</sequence>
<keyword evidence="8" id="KW-1185">Reference proteome</keyword>
<evidence type="ECO:0000256" key="5">
    <source>
        <dbReference type="ARBA" id="ARBA00023277"/>
    </source>
</evidence>
<dbReference type="AlphaFoldDB" id="A0A7J8ZGN8"/>
<evidence type="ECO:0000313" key="8">
    <source>
        <dbReference type="Proteomes" id="UP000593574"/>
    </source>
</evidence>
<keyword evidence="3" id="KW-0808">Transferase</keyword>
<organism evidence="7 8">
    <name type="scientific">Gossypium laxum</name>
    <dbReference type="NCBI Taxonomy" id="34288"/>
    <lineage>
        <taxon>Eukaryota</taxon>
        <taxon>Viridiplantae</taxon>
        <taxon>Streptophyta</taxon>
        <taxon>Embryophyta</taxon>
        <taxon>Tracheophyta</taxon>
        <taxon>Spermatophyta</taxon>
        <taxon>Magnoliopsida</taxon>
        <taxon>eudicotyledons</taxon>
        <taxon>Gunneridae</taxon>
        <taxon>Pentapetalae</taxon>
        <taxon>rosids</taxon>
        <taxon>malvids</taxon>
        <taxon>Malvales</taxon>
        <taxon>Malvaceae</taxon>
        <taxon>Malvoideae</taxon>
        <taxon>Gossypium</taxon>
    </lineage>
</organism>
<reference evidence="7 8" key="1">
    <citation type="journal article" date="2019" name="Genome Biol. Evol.">
        <title>Insights into the evolution of the New World diploid cottons (Gossypium, subgenus Houzingenia) based on genome sequencing.</title>
        <authorList>
            <person name="Grover C.E."/>
            <person name="Arick M.A. 2nd"/>
            <person name="Thrash A."/>
            <person name="Conover J.L."/>
            <person name="Sanders W.S."/>
            <person name="Peterson D.G."/>
            <person name="Frelichowski J.E."/>
            <person name="Scheffler J.A."/>
            <person name="Scheffler B.E."/>
            <person name="Wendel J.F."/>
        </authorList>
    </citation>
    <scope>NUCLEOTIDE SEQUENCE [LARGE SCALE GENOMIC DNA]</scope>
    <source>
        <strain evidence="7">4</strain>
        <tissue evidence="7">Leaf</tissue>
    </source>
</reference>
<evidence type="ECO:0000256" key="2">
    <source>
        <dbReference type="ARBA" id="ARBA00022676"/>
    </source>
</evidence>
<evidence type="ECO:0000256" key="3">
    <source>
        <dbReference type="ARBA" id="ARBA00022679"/>
    </source>
</evidence>
<evidence type="ECO:0000313" key="7">
    <source>
        <dbReference type="EMBL" id="MBA0711016.1"/>
    </source>
</evidence>
<protein>
    <recommendedName>
        <fullName evidence="6">O-fucosyltransferase family protein</fullName>
    </recommendedName>
</protein>
<evidence type="ECO:0000256" key="4">
    <source>
        <dbReference type="ARBA" id="ARBA00023253"/>
    </source>
</evidence>
<feature type="non-terminal residue" evidence="7">
    <location>
        <position position="1"/>
    </location>
</feature>
<keyword evidence="4" id="KW-0294">Fucose metabolism</keyword>
<dbReference type="InterPro" id="IPR019378">
    <property type="entry name" value="GDP-Fuc_O-FucTrfase"/>
</dbReference>
<comment type="caution">
    <text evidence="7">The sequence shown here is derived from an EMBL/GenBank/DDBJ whole genome shotgun (WGS) entry which is preliminary data.</text>
</comment>
<dbReference type="EMBL" id="JABEZV010000005">
    <property type="protein sequence ID" value="MBA0711016.1"/>
    <property type="molecule type" value="Genomic_DNA"/>
</dbReference>
<proteinExistence type="inferred from homology"/>
<accession>A0A7J8ZGN8</accession>
<gene>
    <name evidence="7" type="ORF">Golax_010254</name>
</gene>
<evidence type="ECO:0000256" key="6">
    <source>
        <dbReference type="ARBA" id="ARBA00030350"/>
    </source>
</evidence>
<evidence type="ECO:0000256" key="1">
    <source>
        <dbReference type="ARBA" id="ARBA00007737"/>
    </source>
</evidence>